<accession>A0A8J6TKY6</accession>
<protein>
    <recommendedName>
        <fullName evidence="4">DUF1573 domain-containing protein</fullName>
    </recommendedName>
</protein>
<evidence type="ECO:0000313" key="2">
    <source>
        <dbReference type="EMBL" id="MBC8432649.1"/>
    </source>
</evidence>
<reference evidence="2 3" key="1">
    <citation type="submission" date="2020-08" db="EMBL/GenBank/DDBJ databases">
        <title>Bridging the membrane lipid divide: bacteria of the FCB group superphylum have the potential to synthesize archaeal ether lipids.</title>
        <authorList>
            <person name="Villanueva L."/>
            <person name="Von Meijenfeldt F.A.B."/>
            <person name="Westbye A.B."/>
            <person name="Yadav S."/>
            <person name="Hopmans E.C."/>
            <person name="Dutilh B.E."/>
            <person name="Sinninghe Damste J.S."/>
        </authorList>
    </citation>
    <scope>NUCLEOTIDE SEQUENCE [LARGE SCALE GENOMIC DNA]</scope>
    <source>
        <strain evidence="2">NIOZ-UU17</strain>
    </source>
</reference>
<feature type="signal peptide" evidence="1">
    <location>
        <begin position="1"/>
        <end position="25"/>
    </location>
</feature>
<feature type="chain" id="PRO_5035282076" description="DUF1573 domain-containing protein" evidence="1">
    <location>
        <begin position="26"/>
        <end position="75"/>
    </location>
</feature>
<keyword evidence="1" id="KW-0732">Signal</keyword>
<dbReference type="EMBL" id="JACNIG010000240">
    <property type="protein sequence ID" value="MBC8432649.1"/>
    <property type="molecule type" value="Genomic_DNA"/>
</dbReference>
<sequence>MKLIRPFLIVIAACMLFSAAGSFGADQKDAESPSVYFPTRYYTFKQVVDGTEIVHDFILQNKGDATLKINKVTTD</sequence>
<gene>
    <name evidence="2" type="ORF">H8D96_12120</name>
</gene>
<organism evidence="2 3">
    <name type="scientific">Candidatus Desulfatibia vada</name>
    <dbReference type="NCBI Taxonomy" id="2841696"/>
    <lineage>
        <taxon>Bacteria</taxon>
        <taxon>Pseudomonadati</taxon>
        <taxon>Thermodesulfobacteriota</taxon>
        <taxon>Desulfobacteria</taxon>
        <taxon>Desulfobacterales</taxon>
        <taxon>Desulfobacterales incertae sedis</taxon>
        <taxon>Candidatus Desulfatibia</taxon>
    </lineage>
</organism>
<comment type="caution">
    <text evidence="2">The sequence shown here is derived from an EMBL/GenBank/DDBJ whole genome shotgun (WGS) entry which is preliminary data.</text>
</comment>
<evidence type="ECO:0000313" key="3">
    <source>
        <dbReference type="Proteomes" id="UP000605201"/>
    </source>
</evidence>
<name>A0A8J6TKY6_9BACT</name>
<dbReference type="Proteomes" id="UP000605201">
    <property type="component" value="Unassembled WGS sequence"/>
</dbReference>
<proteinExistence type="predicted"/>
<dbReference type="AlphaFoldDB" id="A0A8J6TKY6"/>
<evidence type="ECO:0000256" key="1">
    <source>
        <dbReference type="SAM" id="SignalP"/>
    </source>
</evidence>
<evidence type="ECO:0008006" key="4">
    <source>
        <dbReference type="Google" id="ProtNLM"/>
    </source>
</evidence>